<evidence type="ECO:0000256" key="8">
    <source>
        <dbReference type="ARBA" id="ARBA00048679"/>
    </source>
</evidence>
<dbReference type="PANTHER" id="PTHR48012:SF10">
    <property type="entry name" value="FI20177P1"/>
    <property type="match status" value="1"/>
</dbReference>
<evidence type="ECO:0000259" key="11">
    <source>
        <dbReference type="PROSITE" id="PS50238"/>
    </source>
</evidence>
<protein>
    <recommendedName>
        <fullName evidence="14">Protein kinase domain-containing protein</fullName>
    </recommendedName>
</protein>
<dbReference type="Gene3D" id="1.10.555.10">
    <property type="entry name" value="Rho GTPase activation protein"/>
    <property type="match status" value="1"/>
</dbReference>
<keyword evidence="6" id="KW-0067">ATP-binding</keyword>
<gene>
    <name evidence="12" type="ORF">Ae201684_003512</name>
</gene>
<dbReference type="InterPro" id="IPR008936">
    <property type="entry name" value="Rho_GTPase_activation_prot"/>
</dbReference>
<dbReference type="GO" id="GO:0004674">
    <property type="term" value="F:protein serine/threonine kinase activity"/>
    <property type="evidence" value="ECO:0007669"/>
    <property type="project" value="UniProtKB-KW"/>
</dbReference>
<evidence type="ECO:0000256" key="1">
    <source>
        <dbReference type="ARBA" id="ARBA00008874"/>
    </source>
</evidence>
<feature type="domain" description="Rho-GAP" evidence="11">
    <location>
        <begin position="511"/>
        <end position="717"/>
    </location>
</feature>
<dbReference type="Pfam" id="PF00620">
    <property type="entry name" value="RhoGAP"/>
    <property type="match status" value="1"/>
</dbReference>
<comment type="caution">
    <text evidence="12">The sequence shown here is derived from an EMBL/GenBank/DDBJ whole genome shotgun (WGS) entry which is preliminary data.</text>
</comment>
<evidence type="ECO:0000256" key="5">
    <source>
        <dbReference type="ARBA" id="ARBA00022777"/>
    </source>
</evidence>
<evidence type="ECO:0000313" key="12">
    <source>
        <dbReference type="EMBL" id="KAF0741407.1"/>
    </source>
</evidence>
<organism evidence="12 13">
    <name type="scientific">Aphanomyces euteiches</name>
    <dbReference type="NCBI Taxonomy" id="100861"/>
    <lineage>
        <taxon>Eukaryota</taxon>
        <taxon>Sar</taxon>
        <taxon>Stramenopiles</taxon>
        <taxon>Oomycota</taxon>
        <taxon>Saprolegniomycetes</taxon>
        <taxon>Saprolegniales</taxon>
        <taxon>Verrucalvaceae</taxon>
        <taxon>Aphanomyces</taxon>
    </lineage>
</organism>
<proteinExistence type="inferred from homology"/>
<dbReference type="GO" id="GO:0005524">
    <property type="term" value="F:ATP binding"/>
    <property type="evidence" value="ECO:0007669"/>
    <property type="project" value="UniProtKB-KW"/>
</dbReference>
<keyword evidence="3" id="KW-0808">Transferase</keyword>
<dbReference type="Pfam" id="PF00069">
    <property type="entry name" value="Pkinase"/>
    <property type="match status" value="1"/>
</dbReference>
<evidence type="ECO:0000256" key="9">
    <source>
        <dbReference type="SAM" id="MobiDB-lite"/>
    </source>
</evidence>
<keyword evidence="13" id="KW-1185">Reference proteome</keyword>
<evidence type="ECO:0000259" key="10">
    <source>
        <dbReference type="PROSITE" id="PS50011"/>
    </source>
</evidence>
<dbReference type="AlphaFoldDB" id="A0A6G0XM00"/>
<evidence type="ECO:0000256" key="3">
    <source>
        <dbReference type="ARBA" id="ARBA00022679"/>
    </source>
</evidence>
<comment type="catalytic activity">
    <reaction evidence="8">
        <text>L-seryl-[protein] + ATP = O-phospho-L-seryl-[protein] + ADP + H(+)</text>
        <dbReference type="Rhea" id="RHEA:17989"/>
        <dbReference type="Rhea" id="RHEA-COMP:9863"/>
        <dbReference type="Rhea" id="RHEA-COMP:11604"/>
        <dbReference type="ChEBI" id="CHEBI:15378"/>
        <dbReference type="ChEBI" id="CHEBI:29999"/>
        <dbReference type="ChEBI" id="CHEBI:30616"/>
        <dbReference type="ChEBI" id="CHEBI:83421"/>
        <dbReference type="ChEBI" id="CHEBI:456216"/>
        <dbReference type="EC" id="2.7.11.1"/>
    </reaction>
</comment>
<dbReference type="SUPFAM" id="SSF48350">
    <property type="entry name" value="GTPase activation domain, GAP"/>
    <property type="match status" value="1"/>
</dbReference>
<dbReference type="InterPro" id="IPR000198">
    <property type="entry name" value="RhoGAP_dom"/>
</dbReference>
<dbReference type="GO" id="GO:0005737">
    <property type="term" value="C:cytoplasm"/>
    <property type="evidence" value="ECO:0007669"/>
    <property type="project" value="TreeGrafter"/>
</dbReference>
<evidence type="ECO:0008006" key="14">
    <source>
        <dbReference type="Google" id="ProtNLM"/>
    </source>
</evidence>
<dbReference type="GO" id="GO:0007165">
    <property type="term" value="P:signal transduction"/>
    <property type="evidence" value="ECO:0007669"/>
    <property type="project" value="InterPro"/>
</dbReference>
<dbReference type="VEuPathDB" id="FungiDB:AeMF1_010896"/>
<dbReference type="FunFam" id="1.10.510.10:FF:001091">
    <property type="entry name" value="STE family protein kinase"/>
    <property type="match status" value="1"/>
</dbReference>
<dbReference type="Gene3D" id="1.10.510.10">
    <property type="entry name" value="Transferase(Phosphotransferase) domain 1"/>
    <property type="match status" value="1"/>
</dbReference>
<dbReference type="SUPFAM" id="SSF56112">
    <property type="entry name" value="Protein kinase-like (PK-like)"/>
    <property type="match status" value="1"/>
</dbReference>
<keyword evidence="5" id="KW-0418">Kinase</keyword>
<dbReference type="PANTHER" id="PTHR48012">
    <property type="entry name" value="STERILE20-LIKE KINASE, ISOFORM B-RELATED"/>
    <property type="match status" value="1"/>
</dbReference>
<dbReference type="PROSITE" id="PS50238">
    <property type="entry name" value="RHOGAP"/>
    <property type="match status" value="1"/>
</dbReference>
<evidence type="ECO:0000256" key="4">
    <source>
        <dbReference type="ARBA" id="ARBA00022741"/>
    </source>
</evidence>
<keyword evidence="4" id="KW-0547">Nucleotide-binding</keyword>
<dbReference type="SMART" id="SM00220">
    <property type="entry name" value="S_TKc"/>
    <property type="match status" value="1"/>
</dbReference>
<dbReference type="InterPro" id="IPR011009">
    <property type="entry name" value="Kinase-like_dom_sf"/>
</dbReference>
<feature type="compositionally biased region" description="Acidic residues" evidence="9">
    <location>
        <begin position="406"/>
        <end position="415"/>
    </location>
</feature>
<sequence>MSIEESLASLGLSDGDPEEIFDIHSREGAGAFGRVFRASYRTSRKEAALKVIPIALKPGQYGEDVDNVRREIEFLRECNHPNVVAFYGAYYKDGALWIAMEYCGGGSVGDISRQRKLCEQEISVIMRGALEGLAHLHSKKKIHRDIKGGNILLTAEGYVKIADFGVSAQLRDTLSRRGTFVGTPYWMSPEMIQDCNYDYKADIWSLGITAIELADQRPPLFDEHPMRVLIQIPRNPAPRLKQPQDWSAHFSNFLQYCLTKAPAERPSAIDCLLHPFITCWRDIPRVVPGGVVRSRGSIVDLPRPIDPRSMTTITEVSTSALSSQSTLDELILAAKECVDSSGTTRDTEASYCDVEEDALSISASIVEDLVARVERSEETLNVESAVSTVNDLDDLIKLAKSSSLTDAEELDEEPNPEISFHHSNVTDDDELPHMIEIVSQPETEPAELIKIRQINSADSDLIHPKRESVPTTFIGTPFEVSHPICVKYNSYDAKYEGVPANFQQLHQQFGIPLAQMRSSSKRPDDHVPALLRMLRRELGEGIKAKYIYRSSPDHAQIIAAKAEINIGKFDPLSKRGEPYLLSSLIKAWFRDLPELLLSRCPLDSFIPIIQQAKKVPGSHDVIITSDQTSLDTSVETFLKPLDACSRQIFEWLLEHWYEVVKSHKNNMMSAHSLAIVWVPNLIQLPLESPQEASVVSNQVAMALQVCMLWWQRKNKVVETTESPVDSALNPKDSLFPTPSEPIPLCIDGRLFHVRECLVRVLQVEIDRIMRERRSFSDCQRQVLNLLRQHARSRSEREYAEKLLQNPSSKTTIRPSSLTDCGRIIDIALEPSIFAEFEAEQINISSQLNQLLLKYPQLMLTPKLATSRPLVLPPLGRKPL</sequence>
<dbReference type="CDD" id="cd00159">
    <property type="entry name" value="RhoGAP"/>
    <property type="match status" value="1"/>
</dbReference>
<dbReference type="InterPro" id="IPR050629">
    <property type="entry name" value="STE20/SPS1-PAK"/>
</dbReference>
<dbReference type="PROSITE" id="PS50011">
    <property type="entry name" value="PROTEIN_KINASE_DOM"/>
    <property type="match status" value="1"/>
</dbReference>
<reference evidence="12 13" key="1">
    <citation type="submission" date="2019-07" db="EMBL/GenBank/DDBJ databases">
        <title>Genomics analysis of Aphanomyces spp. identifies a new class of oomycete effector associated with host adaptation.</title>
        <authorList>
            <person name="Gaulin E."/>
        </authorList>
    </citation>
    <scope>NUCLEOTIDE SEQUENCE [LARGE SCALE GENOMIC DNA]</scope>
    <source>
        <strain evidence="12 13">ATCC 201684</strain>
    </source>
</reference>
<evidence type="ECO:0000256" key="2">
    <source>
        <dbReference type="ARBA" id="ARBA00022527"/>
    </source>
</evidence>
<keyword evidence="2" id="KW-0723">Serine/threonine-protein kinase</keyword>
<dbReference type="EMBL" id="VJMJ01000037">
    <property type="protein sequence ID" value="KAF0741407.1"/>
    <property type="molecule type" value="Genomic_DNA"/>
</dbReference>
<feature type="region of interest" description="Disordered" evidence="9">
    <location>
        <begin position="404"/>
        <end position="426"/>
    </location>
</feature>
<evidence type="ECO:0000313" key="13">
    <source>
        <dbReference type="Proteomes" id="UP000481153"/>
    </source>
</evidence>
<dbReference type="SMART" id="SM00324">
    <property type="entry name" value="RhoGAP"/>
    <property type="match status" value="1"/>
</dbReference>
<comment type="similarity">
    <text evidence="1">Belongs to the protein kinase superfamily. STE Ser/Thr protein kinase family. STE20 subfamily.</text>
</comment>
<dbReference type="InterPro" id="IPR000719">
    <property type="entry name" value="Prot_kinase_dom"/>
</dbReference>
<name>A0A6G0XM00_9STRA</name>
<dbReference type="Proteomes" id="UP000481153">
    <property type="component" value="Unassembled WGS sequence"/>
</dbReference>
<comment type="catalytic activity">
    <reaction evidence="7">
        <text>L-threonyl-[protein] + ATP = O-phospho-L-threonyl-[protein] + ADP + H(+)</text>
        <dbReference type="Rhea" id="RHEA:46608"/>
        <dbReference type="Rhea" id="RHEA-COMP:11060"/>
        <dbReference type="Rhea" id="RHEA-COMP:11605"/>
        <dbReference type="ChEBI" id="CHEBI:15378"/>
        <dbReference type="ChEBI" id="CHEBI:30013"/>
        <dbReference type="ChEBI" id="CHEBI:30616"/>
        <dbReference type="ChEBI" id="CHEBI:61977"/>
        <dbReference type="ChEBI" id="CHEBI:456216"/>
        <dbReference type="EC" id="2.7.11.1"/>
    </reaction>
</comment>
<evidence type="ECO:0000256" key="6">
    <source>
        <dbReference type="ARBA" id="ARBA00022840"/>
    </source>
</evidence>
<evidence type="ECO:0000256" key="7">
    <source>
        <dbReference type="ARBA" id="ARBA00047899"/>
    </source>
</evidence>
<accession>A0A6G0XM00</accession>
<feature type="domain" description="Protein kinase" evidence="10">
    <location>
        <begin position="21"/>
        <end position="277"/>
    </location>
</feature>